<dbReference type="SUPFAM" id="SSF57701">
    <property type="entry name" value="Zn2/Cys6 DNA-binding domain"/>
    <property type="match status" value="1"/>
</dbReference>
<dbReference type="InterPro" id="IPR001138">
    <property type="entry name" value="Zn2Cys6_DnaBD"/>
</dbReference>
<name>A0A1E3I0B4_9TREE</name>
<dbReference type="GeneID" id="30153663"/>
<dbReference type="PROSITE" id="PS00463">
    <property type="entry name" value="ZN2_CY6_FUNGAL_1"/>
    <property type="match status" value="1"/>
</dbReference>
<dbReference type="SMART" id="SM00066">
    <property type="entry name" value="GAL4"/>
    <property type="match status" value="1"/>
</dbReference>
<dbReference type="AlphaFoldDB" id="A0A1E3I0B4"/>
<feature type="compositionally biased region" description="Low complexity" evidence="1">
    <location>
        <begin position="193"/>
        <end position="206"/>
    </location>
</feature>
<comment type="caution">
    <text evidence="3">The sequence shown here is derived from an EMBL/GenBank/DDBJ whole genome shotgun (WGS) entry which is preliminary data.</text>
</comment>
<sequence length="971" mass="107296">MKHLNSSQASRPTSSSTPETSVDLSVRTTVAPESRQSVLAADKPAKEPVRISCDSCRIRKIKCSAEKPMCMNCKKKSNACTYPTSIRRRGPDKLPGTRATKRDRREKHQLDQPLEATLSKKVEMPLPTAHPPSGSGLAQSSETISSDTSSFSMPHVLQLSHSTGGAGDDSAPRLLGSTDVKSDMAAAKPEPSPGSSRTSSVSSCQPASYRQAPSRSHPQPLPELGYPRSSGIHQLQSGLASGIPHDPSSLGTPSYQAFSHLSLEQELPAQQPPLSYPLESYPSYNYNPGPALKAPLAANNSVTSSQELFNSQHVSPIYSAPLVYPTQPTSLDTIGSDPIPIFYPGLDGGMGAATQESNPAMGQSAAYSSLTSSNISVSSSMGLPPAGMDPAIQILPAGVQGLVWQPMAESQPAVQGCDSRSMHLWPKVAHQTYTWPVGTVEPVFEHPYMAQEYGETEEQRVSRLSRKRKTSMEGIASFKMYDAPGNIGAASEGWWRWILSQYDTDRRLAISKVVKSCNALSVYLLLKAVKLTLKSFTDSSMWSSFLNKPMFFSSLLTNTSSDNGTPSLRAAPHILLAILSLVTLLQQGHTPEGHALALLFNREAQSILSYCVQAGSQDPSLMAAAIVIAIFETMPHKDHKDDRLGDALVMLDGIGCTVFSSRLDADDDRVTSDMLGLPRLTWDAAASVNLQKSQGKLDMDATVASWAQVPGWGENWSPGEMWKEEMRRMCWTASSIAASHSLWKFMVGKKTLDLRISRPERFRLFFPGEMVFLEAGDDKQGKTTPWALYQRLICLWHFVTNNRPLEPHYREQIVKELTVIEEDIQILVQVGGMKVYLWQSLDWAMVLRRILGAVDPKTLEKWFQVELKYFHSLLGDRALVPGVKRRPMVTWWMLIEAYSALEMSRIDKAFWDDADKIYHMALDNAQVIIDYWDCEHVLRASMDGLRERFRLIQLERQSILRAEGRIGIVRG</sequence>
<dbReference type="Gene3D" id="4.10.240.10">
    <property type="entry name" value="Zn(2)-C6 fungal-type DNA-binding domain"/>
    <property type="match status" value="1"/>
</dbReference>
<feature type="compositionally biased region" description="Low complexity" evidence="1">
    <location>
        <begin position="1"/>
        <end position="21"/>
    </location>
</feature>
<gene>
    <name evidence="3" type="ORF">L202_02354</name>
</gene>
<dbReference type="Proteomes" id="UP000094065">
    <property type="component" value="Unassembled WGS sequence"/>
</dbReference>
<feature type="region of interest" description="Disordered" evidence="1">
    <location>
        <begin position="82"/>
        <end position="151"/>
    </location>
</feature>
<dbReference type="GO" id="GO:0000981">
    <property type="term" value="F:DNA-binding transcription factor activity, RNA polymerase II-specific"/>
    <property type="evidence" value="ECO:0007669"/>
    <property type="project" value="InterPro"/>
</dbReference>
<feature type="compositionally biased region" description="Low complexity" evidence="1">
    <location>
        <begin position="140"/>
        <end position="151"/>
    </location>
</feature>
<keyword evidence="4" id="KW-1185">Reference proteome</keyword>
<dbReference type="PROSITE" id="PS50048">
    <property type="entry name" value="ZN2_CY6_FUNGAL_2"/>
    <property type="match status" value="1"/>
</dbReference>
<dbReference type="InterPro" id="IPR036864">
    <property type="entry name" value="Zn2-C6_fun-type_DNA-bd_sf"/>
</dbReference>
<reference evidence="3 4" key="1">
    <citation type="submission" date="2016-06" db="EMBL/GenBank/DDBJ databases">
        <title>Evolution of pathogenesis and genome organization in the Tremellales.</title>
        <authorList>
            <person name="Cuomo C."/>
            <person name="Litvintseva A."/>
            <person name="Heitman J."/>
            <person name="Chen Y."/>
            <person name="Sun S."/>
            <person name="Springer D."/>
            <person name="Dromer F."/>
            <person name="Young S."/>
            <person name="Zeng Q."/>
            <person name="Chapman S."/>
            <person name="Gujja S."/>
            <person name="Saif S."/>
            <person name="Birren B."/>
        </authorList>
    </citation>
    <scope>NUCLEOTIDE SEQUENCE [LARGE SCALE GENOMIC DNA]</scope>
    <source>
        <strain evidence="3 4">CBS 6039</strain>
    </source>
</reference>
<dbReference type="RefSeq" id="XP_018996348.1">
    <property type="nucleotide sequence ID" value="XM_019135945.1"/>
</dbReference>
<protein>
    <recommendedName>
        <fullName evidence="2">Zn(2)-C6 fungal-type domain-containing protein</fullName>
    </recommendedName>
</protein>
<feature type="region of interest" description="Disordered" evidence="1">
    <location>
        <begin position="182"/>
        <end position="232"/>
    </location>
</feature>
<dbReference type="GO" id="GO:0008270">
    <property type="term" value="F:zinc ion binding"/>
    <property type="evidence" value="ECO:0007669"/>
    <property type="project" value="InterPro"/>
</dbReference>
<evidence type="ECO:0000313" key="4">
    <source>
        <dbReference type="Proteomes" id="UP000094065"/>
    </source>
</evidence>
<feature type="region of interest" description="Disordered" evidence="1">
    <location>
        <begin position="1"/>
        <end position="46"/>
    </location>
</feature>
<dbReference type="CDD" id="cd00067">
    <property type="entry name" value="GAL4"/>
    <property type="match status" value="1"/>
</dbReference>
<proteinExistence type="predicted"/>
<dbReference type="STRING" id="1295533.A0A1E3I0B4"/>
<evidence type="ECO:0000259" key="2">
    <source>
        <dbReference type="PROSITE" id="PS50048"/>
    </source>
</evidence>
<accession>A0A1E3I0B4</accession>
<evidence type="ECO:0000256" key="1">
    <source>
        <dbReference type="SAM" id="MobiDB-lite"/>
    </source>
</evidence>
<organism evidence="3 4">
    <name type="scientific">Cryptococcus amylolentus CBS 6039</name>
    <dbReference type="NCBI Taxonomy" id="1295533"/>
    <lineage>
        <taxon>Eukaryota</taxon>
        <taxon>Fungi</taxon>
        <taxon>Dikarya</taxon>
        <taxon>Basidiomycota</taxon>
        <taxon>Agaricomycotina</taxon>
        <taxon>Tremellomycetes</taxon>
        <taxon>Tremellales</taxon>
        <taxon>Cryptococcaceae</taxon>
        <taxon>Cryptococcus</taxon>
    </lineage>
</organism>
<dbReference type="Pfam" id="PF00172">
    <property type="entry name" value="Zn_clus"/>
    <property type="match status" value="1"/>
</dbReference>
<dbReference type="OrthoDB" id="2571241at2759"/>
<evidence type="ECO:0000313" key="3">
    <source>
        <dbReference type="EMBL" id="ODN82029.1"/>
    </source>
</evidence>
<dbReference type="EMBL" id="AWGJ01000003">
    <property type="protein sequence ID" value="ODN82029.1"/>
    <property type="molecule type" value="Genomic_DNA"/>
</dbReference>
<feature type="domain" description="Zn(2)-C6 fungal-type" evidence="2">
    <location>
        <begin position="52"/>
        <end position="82"/>
    </location>
</feature>